<evidence type="ECO:0000256" key="1">
    <source>
        <dbReference type="ARBA" id="ARBA00023186"/>
    </source>
</evidence>
<dbReference type="AlphaFoldDB" id="A0A0S4JVX8"/>
<organism evidence="3 4">
    <name type="scientific">Bodo saltans</name>
    <name type="common">Flagellated protozoan</name>
    <dbReference type="NCBI Taxonomy" id="75058"/>
    <lineage>
        <taxon>Eukaryota</taxon>
        <taxon>Discoba</taxon>
        <taxon>Euglenozoa</taxon>
        <taxon>Kinetoplastea</taxon>
        <taxon>Metakinetoplastina</taxon>
        <taxon>Eubodonida</taxon>
        <taxon>Bodonidae</taxon>
        <taxon>Bodo</taxon>
    </lineage>
</organism>
<evidence type="ECO:0000313" key="3">
    <source>
        <dbReference type="EMBL" id="CUG94211.1"/>
    </source>
</evidence>
<dbReference type="EMBL" id="CYKH01002227">
    <property type="protein sequence ID" value="CUG94211.1"/>
    <property type="molecule type" value="Genomic_DNA"/>
</dbReference>
<dbReference type="Pfam" id="PF00226">
    <property type="entry name" value="DnaJ"/>
    <property type="match status" value="1"/>
</dbReference>
<dbReference type="Gene3D" id="1.10.287.110">
    <property type="entry name" value="DnaJ domain"/>
    <property type="match status" value="1"/>
</dbReference>
<dbReference type="GO" id="GO:0051082">
    <property type="term" value="F:unfolded protein binding"/>
    <property type="evidence" value="ECO:0007669"/>
    <property type="project" value="InterPro"/>
</dbReference>
<dbReference type="OMA" id="LWIEVKP"/>
<dbReference type="Proteomes" id="UP000051952">
    <property type="component" value="Unassembled WGS sequence"/>
</dbReference>
<dbReference type="Gene3D" id="2.60.260.20">
    <property type="entry name" value="Urease metallochaperone UreE, N-terminal domain"/>
    <property type="match status" value="2"/>
</dbReference>
<protein>
    <recommendedName>
        <fullName evidence="2">J domain-containing protein</fullName>
    </recommendedName>
</protein>
<dbReference type="PANTHER" id="PTHR24078:SF519">
    <property type="entry name" value="DNAJ HOMOLOG SUBFAMILY B MEMBER 13"/>
    <property type="match status" value="1"/>
</dbReference>
<gene>
    <name evidence="3" type="ORF">BSAL_47050c</name>
</gene>
<dbReference type="SUPFAM" id="SSF49493">
    <property type="entry name" value="HSP40/DnaJ peptide-binding domain"/>
    <property type="match status" value="2"/>
</dbReference>
<dbReference type="GO" id="GO:0006457">
    <property type="term" value="P:protein folding"/>
    <property type="evidence" value="ECO:0007669"/>
    <property type="project" value="InterPro"/>
</dbReference>
<dbReference type="InterPro" id="IPR002939">
    <property type="entry name" value="DnaJ_C"/>
</dbReference>
<accession>A0A0S4JVX8</accession>
<dbReference type="PROSITE" id="PS50076">
    <property type="entry name" value="DNAJ_2"/>
    <property type="match status" value="1"/>
</dbReference>
<dbReference type="InterPro" id="IPR051339">
    <property type="entry name" value="DnaJ_subfamily_B"/>
</dbReference>
<dbReference type="Pfam" id="PF01556">
    <property type="entry name" value="DnaJ_C"/>
    <property type="match status" value="1"/>
</dbReference>
<dbReference type="SUPFAM" id="SSF46565">
    <property type="entry name" value="Chaperone J-domain"/>
    <property type="match status" value="1"/>
</dbReference>
<dbReference type="FunFam" id="2.60.260.20:FF:000037">
    <property type="entry name" value="DnaJ heat shock protein"/>
    <property type="match status" value="1"/>
</dbReference>
<dbReference type="PANTHER" id="PTHR24078">
    <property type="entry name" value="DNAJ HOMOLOG SUBFAMILY C MEMBER"/>
    <property type="match status" value="1"/>
</dbReference>
<dbReference type="FunFam" id="1.10.287.110:FF:000106">
    <property type="entry name" value="Putative heat shock protein-like protein"/>
    <property type="match status" value="1"/>
</dbReference>
<name>A0A0S4JVX8_BODSA</name>
<dbReference type="InterPro" id="IPR008971">
    <property type="entry name" value="HSP40/DnaJ_pept-bd"/>
</dbReference>
<sequence>MSDYYTVLGISHQAESDAVAKAYRRSALTYNPECNPNHSDPRYLTRQFRLVSQAYVVLSNPKVRAIYDQFGEDGVRHGGTGTVGVPGGLDIDAINPDEVFRRFFGVDNPFQVIGDVSGVNNNQHSFYSADAAIDHNPPPAAAVRATLDITLEDVFLGATRVATWTNKAETTSGTLTESAAQSELSVPKGIKTGDFLTLKRKGNTKEGFSQGDVLLSINVLPHDRFRREGDNLVVRAPISLSEALCGVTVTVTTIEGRQVPILIDEIVHPTYRRVIAGEGLPLYGQPNKRGDLVVECVTQFPTYLTAEQKSELRRILDSTS</sequence>
<dbReference type="GO" id="GO:0051087">
    <property type="term" value="F:protein-folding chaperone binding"/>
    <property type="evidence" value="ECO:0007669"/>
    <property type="project" value="TreeGrafter"/>
</dbReference>
<feature type="domain" description="J" evidence="2">
    <location>
        <begin position="3"/>
        <end position="71"/>
    </location>
</feature>
<keyword evidence="4" id="KW-1185">Reference proteome</keyword>
<evidence type="ECO:0000313" key="4">
    <source>
        <dbReference type="Proteomes" id="UP000051952"/>
    </source>
</evidence>
<evidence type="ECO:0000259" key="2">
    <source>
        <dbReference type="PROSITE" id="PS50076"/>
    </source>
</evidence>
<keyword evidence="1" id="KW-0143">Chaperone</keyword>
<dbReference type="GO" id="GO:0005829">
    <property type="term" value="C:cytosol"/>
    <property type="evidence" value="ECO:0007669"/>
    <property type="project" value="TreeGrafter"/>
</dbReference>
<reference evidence="4" key="1">
    <citation type="submission" date="2015-09" db="EMBL/GenBank/DDBJ databases">
        <authorList>
            <consortium name="Pathogen Informatics"/>
        </authorList>
    </citation>
    <scope>NUCLEOTIDE SEQUENCE [LARGE SCALE GENOMIC DNA]</scope>
    <source>
        <strain evidence="4">Lake Konstanz</strain>
    </source>
</reference>
<dbReference type="SMART" id="SM00271">
    <property type="entry name" value="DnaJ"/>
    <property type="match status" value="1"/>
</dbReference>
<dbReference type="CDD" id="cd06257">
    <property type="entry name" value="DnaJ"/>
    <property type="match status" value="1"/>
</dbReference>
<dbReference type="OrthoDB" id="550424at2759"/>
<dbReference type="InterPro" id="IPR001623">
    <property type="entry name" value="DnaJ_domain"/>
</dbReference>
<dbReference type="PRINTS" id="PR00625">
    <property type="entry name" value="JDOMAIN"/>
</dbReference>
<dbReference type="InterPro" id="IPR036869">
    <property type="entry name" value="J_dom_sf"/>
</dbReference>
<proteinExistence type="predicted"/>
<dbReference type="CDD" id="cd10747">
    <property type="entry name" value="DnaJ_C"/>
    <property type="match status" value="1"/>
</dbReference>
<dbReference type="VEuPathDB" id="TriTrypDB:BSAL_47050c"/>